<name>A0ABT9BL86_9MICO</name>
<evidence type="ECO:0000313" key="2">
    <source>
        <dbReference type="EMBL" id="MDO7881780.1"/>
    </source>
</evidence>
<comment type="caution">
    <text evidence="2">The sequence shown here is derived from an EMBL/GenBank/DDBJ whole genome shotgun (WGS) entry which is preliminary data.</text>
</comment>
<reference evidence="2 3" key="1">
    <citation type="submission" date="2023-07" db="EMBL/GenBank/DDBJ databases">
        <title>Protaetiibacter sp. nov WY-16 isolated from soil.</title>
        <authorList>
            <person name="Liu B."/>
            <person name="Wan Y."/>
        </authorList>
    </citation>
    <scope>NUCLEOTIDE SEQUENCE [LARGE SCALE GENOMIC DNA]</scope>
    <source>
        <strain evidence="2 3">WY-16</strain>
    </source>
</reference>
<feature type="transmembrane region" description="Helical" evidence="1">
    <location>
        <begin position="16"/>
        <end position="36"/>
    </location>
</feature>
<evidence type="ECO:0000256" key="1">
    <source>
        <dbReference type="SAM" id="Phobius"/>
    </source>
</evidence>
<dbReference type="Proteomes" id="UP001241072">
    <property type="component" value="Unassembled WGS sequence"/>
</dbReference>
<keyword evidence="3" id="KW-1185">Reference proteome</keyword>
<protein>
    <recommendedName>
        <fullName evidence="4">DUF2489 domain-containing protein</fullName>
    </recommendedName>
</protein>
<sequence length="159" mass="17827">MTVEPAAVAVASIDPLLSLLVGALGAALIGLLGAWIQSRREHFRWVREVRMDAYRGYLSWAERMPRDEVTEEEYADYLQDLAAALSAVLLVGPKTVAEAATHHMHATFDIEHPTTLTREDQTDAEWDVRLEAARKSIDDLIDARNALILEARKHLRIKS</sequence>
<dbReference type="RefSeq" id="WP_305002179.1">
    <property type="nucleotide sequence ID" value="NZ_JAUQUB010000001.1"/>
</dbReference>
<evidence type="ECO:0000313" key="3">
    <source>
        <dbReference type="Proteomes" id="UP001241072"/>
    </source>
</evidence>
<keyword evidence="1" id="KW-0812">Transmembrane</keyword>
<keyword evidence="1" id="KW-1133">Transmembrane helix</keyword>
<organism evidence="2 3">
    <name type="scientific">Antiquaquibacter soli</name>
    <dbReference type="NCBI Taxonomy" id="3064523"/>
    <lineage>
        <taxon>Bacteria</taxon>
        <taxon>Bacillati</taxon>
        <taxon>Actinomycetota</taxon>
        <taxon>Actinomycetes</taxon>
        <taxon>Micrococcales</taxon>
        <taxon>Microbacteriaceae</taxon>
        <taxon>Antiquaquibacter</taxon>
    </lineage>
</organism>
<gene>
    <name evidence="2" type="ORF">Q5716_06015</name>
</gene>
<evidence type="ECO:0008006" key="4">
    <source>
        <dbReference type="Google" id="ProtNLM"/>
    </source>
</evidence>
<keyword evidence="1" id="KW-0472">Membrane</keyword>
<dbReference type="EMBL" id="JAUQUB010000001">
    <property type="protein sequence ID" value="MDO7881780.1"/>
    <property type="molecule type" value="Genomic_DNA"/>
</dbReference>
<accession>A0ABT9BL86</accession>
<proteinExistence type="predicted"/>